<keyword evidence="1" id="KW-0472">Membrane</keyword>
<feature type="transmembrane region" description="Helical" evidence="1">
    <location>
        <begin position="118"/>
        <end position="137"/>
    </location>
</feature>
<proteinExistence type="predicted"/>
<feature type="transmembrane region" description="Helical" evidence="1">
    <location>
        <begin position="94"/>
        <end position="112"/>
    </location>
</feature>
<dbReference type="EMBL" id="NPDX01000007">
    <property type="protein sequence ID" value="PJZ83163.1"/>
    <property type="molecule type" value="Genomic_DNA"/>
</dbReference>
<feature type="transmembrane region" description="Helical" evidence="1">
    <location>
        <begin position="144"/>
        <end position="163"/>
    </location>
</feature>
<protein>
    <submittedName>
        <fullName evidence="2">Uncharacterized protein</fullName>
    </submittedName>
</protein>
<organism evidence="2 3">
    <name type="scientific">Leptospira harrisiae</name>
    <dbReference type="NCBI Taxonomy" id="2023189"/>
    <lineage>
        <taxon>Bacteria</taxon>
        <taxon>Pseudomonadati</taxon>
        <taxon>Spirochaetota</taxon>
        <taxon>Spirochaetia</taxon>
        <taxon>Leptospirales</taxon>
        <taxon>Leptospiraceae</taxon>
        <taxon>Leptospira</taxon>
    </lineage>
</organism>
<reference evidence="2 3" key="1">
    <citation type="submission" date="2017-07" db="EMBL/GenBank/DDBJ databases">
        <title>Leptospira spp. isolated from tropical soils.</title>
        <authorList>
            <person name="Thibeaux R."/>
            <person name="Iraola G."/>
            <person name="Ferres I."/>
            <person name="Bierque E."/>
            <person name="Girault D."/>
            <person name="Soupe-Gilbert M.-E."/>
            <person name="Picardeau M."/>
            <person name="Goarant C."/>
        </authorList>
    </citation>
    <scope>NUCLEOTIDE SEQUENCE [LARGE SCALE GENOMIC DNA]</scope>
    <source>
        <strain evidence="2 3">FH2-B-A1</strain>
    </source>
</reference>
<keyword evidence="1" id="KW-0812">Transmembrane</keyword>
<keyword evidence="1" id="KW-1133">Transmembrane helix</keyword>
<evidence type="ECO:0000256" key="1">
    <source>
        <dbReference type="SAM" id="Phobius"/>
    </source>
</evidence>
<feature type="transmembrane region" description="Helical" evidence="1">
    <location>
        <begin position="36"/>
        <end position="55"/>
    </location>
</feature>
<feature type="transmembrane region" description="Helical" evidence="1">
    <location>
        <begin position="169"/>
        <end position="188"/>
    </location>
</feature>
<sequence length="195" mass="20976">MVFSTFLSDLILSLVSLAMAYRFVGKSSIPSRSALYGFAIIGISAGLGSIHFLGINTLDSIYRFFVGLSGCVGVPLLGLAFFHFTFRSLSEKTFFLFIAVAFLLYLAFSYLYPLGIYSTVVGGIAMFIILISSLVRFPRKSNAAIMGIIGSVLFIVAGLVIGTKGSTGPILNVDIFHILLAIANYCIAEGIRKLS</sequence>
<feature type="transmembrane region" description="Helical" evidence="1">
    <location>
        <begin position="61"/>
        <end position="82"/>
    </location>
</feature>
<accession>A0A2N0AG15</accession>
<name>A0A2N0AG15_9LEPT</name>
<evidence type="ECO:0000313" key="3">
    <source>
        <dbReference type="Proteomes" id="UP000232145"/>
    </source>
</evidence>
<keyword evidence="3" id="KW-1185">Reference proteome</keyword>
<evidence type="ECO:0000313" key="2">
    <source>
        <dbReference type="EMBL" id="PJZ83163.1"/>
    </source>
</evidence>
<dbReference type="AlphaFoldDB" id="A0A2N0AG15"/>
<dbReference type="InterPro" id="IPR054235">
    <property type="entry name" value="DUF6962"/>
</dbReference>
<dbReference type="Proteomes" id="UP000232145">
    <property type="component" value="Unassembled WGS sequence"/>
</dbReference>
<dbReference type="RefSeq" id="WP_100744165.1">
    <property type="nucleotide sequence ID" value="NZ_NPDW01000002.1"/>
</dbReference>
<gene>
    <name evidence="2" type="ORF">CH364_17955</name>
</gene>
<comment type="caution">
    <text evidence="2">The sequence shown here is derived from an EMBL/GenBank/DDBJ whole genome shotgun (WGS) entry which is preliminary data.</text>
</comment>
<feature type="transmembrane region" description="Helical" evidence="1">
    <location>
        <begin position="6"/>
        <end position="24"/>
    </location>
</feature>
<dbReference type="Pfam" id="PF22285">
    <property type="entry name" value="DUF6962"/>
    <property type="match status" value="1"/>
</dbReference>
<dbReference type="OrthoDB" id="6888951at2"/>